<organism evidence="2">
    <name type="scientific">Streptomyces autolyticus</name>
    <dbReference type="NCBI Taxonomy" id="75293"/>
    <lineage>
        <taxon>Bacteria</taxon>
        <taxon>Bacillati</taxon>
        <taxon>Actinomycetota</taxon>
        <taxon>Actinomycetes</taxon>
        <taxon>Kitasatosporales</taxon>
        <taxon>Streptomycetaceae</taxon>
        <taxon>Streptomyces</taxon>
    </lineage>
</organism>
<protein>
    <submittedName>
        <fullName evidence="2">Uncharacterized protein</fullName>
    </submittedName>
</protein>
<dbReference type="EMBL" id="HQ840740">
    <property type="protein sequence ID" value="ADY00154.1"/>
    <property type="molecule type" value="Genomic_DNA"/>
</dbReference>
<reference evidence="2" key="1">
    <citation type="journal article" date="2011" name="Org. Lett.">
        <title>The missing C-17 O-methyltransferase in geldanamycin biosynthesis.</title>
        <authorList>
            <person name="Yin M."/>
            <person name="Lu T."/>
            <person name="Zhao L.X."/>
            <person name="Chen Y."/>
            <person name="Huang S.X."/>
            <person name="Lohman J.R."/>
            <person name="Xu L.H."/>
            <person name="Jiang C.L."/>
            <person name="Shen B."/>
        </authorList>
    </citation>
    <scope>NUCLEOTIDE SEQUENCE</scope>
    <source>
        <strain evidence="2">CGMCC 0516</strain>
    </source>
</reference>
<accession>F1DGH9</accession>
<sequence length="152" mass="15834">MTLVAGVAMSVVDIVHMVPVRHGDMAAAVLVLVVVAFMDGVTGRFAFVDVVVVRAVQVAVVDVVDVVPVRHGDVAALLAVLMGVVAVRRMRGGGHEGLLSPPSASSAPSRFCIRATSPVISRSPRVDRRVTRSYRMATGAWPGNAARGPVTG</sequence>
<keyword evidence="1" id="KW-1133">Transmembrane helix</keyword>
<proteinExistence type="predicted"/>
<name>F1DGH9_9ACTN</name>
<keyword evidence="1" id="KW-0812">Transmembrane</keyword>
<keyword evidence="1" id="KW-0472">Membrane</keyword>
<dbReference type="AlphaFoldDB" id="F1DGH9"/>
<evidence type="ECO:0000313" key="2">
    <source>
        <dbReference type="EMBL" id="ADY00154.1"/>
    </source>
</evidence>
<feature type="transmembrane region" description="Helical" evidence="1">
    <location>
        <begin position="26"/>
        <end position="47"/>
    </location>
</feature>
<evidence type="ECO:0000256" key="1">
    <source>
        <dbReference type="SAM" id="Phobius"/>
    </source>
</evidence>